<dbReference type="PROSITE" id="PS50181">
    <property type="entry name" value="FBOX"/>
    <property type="match status" value="2"/>
</dbReference>
<accession>A0A9P7B5U5</accession>
<feature type="region of interest" description="Disordered" evidence="5">
    <location>
        <begin position="565"/>
        <end position="585"/>
    </location>
</feature>
<dbReference type="InterPro" id="IPR002867">
    <property type="entry name" value="IBR_dom"/>
</dbReference>
<dbReference type="InterPro" id="IPR001810">
    <property type="entry name" value="F-box_dom"/>
</dbReference>
<feature type="region of interest" description="Disordered" evidence="5">
    <location>
        <begin position="1128"/>
        <end position="1187"/>
    </location>
</feature>
<dbReference type="Gene3D" id="3.80.10.10">
    <property type="entry name" value="Ribonuclease Inhibitor"/>
    <property type="match status" value="2"/>
</dbReference>
<dbReference type="CDD" id="cd20335">
    <property type="entry name" value="BRcat_RBR"/>
    <property type="match status" value="1"/>
</dbReference>
<sequence>MASSFGPALALADRNLREQLVRTSSRHAKQEPLSTVRAVCEMSQQPTSLLSLPDELLVRIFDHLAERLWRGVHPLWPLTHVCRRVRSIAQATLYRDVVVGLYQNAVPNFQMAVKENPSVGQLVDTLAIIGAGSDSDSDSDEEAVRHSELVLASTSAVSNLKELVLSDTTTEEVSAILTALPSMSLRSLTMRLCRTPDPFQWLDLRLHVARFSELRMLTCRDWRPESPSSETETAPRATAHAAQPIVLPQLVSLHTTDHILIEAFGPAGPLWQILPNLRELQITISRSEDSSATTAILSEAPSSLAAVKLLSDVCAPQRGYLPTLPALRHLTHLHLGPWTFTESELLVYLPMALLEYISFDLLATVTDRLLQALTGPGRPPQLRRICLNHVGGASPESIRHHLEMCLSEDDAVEEVRHEVCPQWPAGGTEQGLRHALAAANANGLEVTGSALACADWNATFDKVLVDLMMEQAHKTDVYGDVIARFGEEVAVAWLKEHAPHTARLLHAHMSVLESDNRPGRQRVAYPSTERILLEEIVFTGTQYRSSPGSASSLGLTDVCSARRGLSPRSTFSSQEGNDEHTGLRRMPQEPTSLLSLPDELLVQTFDYLADPPTKGIHPLWSLTHVCRQVREVAQTVLYRYASFGPGWDATPHFQAAVTQNPSLGQLVSSLDMHDNANIPYFFRDGSLRRKTRAVLRTLTKLKELSLWEVTTDEAASILAALPSPGLSSLDMHLYWTENPSHWRDLQTQLSRFSQLHDLCVLDAITSSPELAQAPRATRRSPRHLSLPQVVKLHVVDYVLVEGFGSAGLLRQTLPNLRELHLYMSLSENVSAVSASLADLSSSLTTLELLGTETWGITARYIPDLPALRCLEFGYDSFTEAEVLAFLPKATASVESIVFDLSDQVTDRVLRALTGRERPPRLRHLRLNHISARSPDDIRDQVERRGWEGKDAEEVRSQLQPRWPIGATVEGLRLALADADANGIHVTGSALDCANWDVTFDKHRRVEGAALGVSPTTRLPVLVLPTFSLRRRLFFHSALLHLLTAIEFEHSSMTSRLSAQELASLRQAAHLSTADAQDLVQLAASSSRPELPPDEALAIQLWQQELQTFSSGLRDQQLARDLERAQQTGVSLDTIRRQRERSEQVATSTVQHPAGQALASPSTTASDSRPPRAGPSGNTTGLAATSQSRAVLRGEQRCVICLGSDDLINSVTLCRHQFCGPCLDQALLLAARDESLYPPKCCQQAILTDWAMRFVSAETARVYSKAKKEYDTKNRVYCYSPECSTFLGGDFKTKVDLTCSKCARQTCSACKAPTVSLRAEVSSTSPATAKS</sequence>
<feature type="compositionally biased region" description="Basic and acidic residues" evidence="5">
    <location>
        <begin position="1133"/>
        <end position="1142"/>
    </location>
</feature>
<dbReference type="SUPFAM" id="SSF52047">
    <property type="entry name" value="RNI-like"/>
    <property type="match status" value="2"/>
</dbReference>
<evidence type="ECO:0000256" key="5">
    <source>
        <dbReference type="SAM" id="MobiDB-lite"/>
    </source>
</evidence>
<gene>
    <name evidence="7" type="ORF">C6P46_004574</name>
</gene>
<proteinExistence type="predicted"/>
<evidence type="ECO:0000313" key="7">
    <source>
        <dbReference type="EMBL" id="KAG0660394.1"/>
    </source>
</evidence>
<dbReference type="InterPro" id="IPR031127">
    <property type="entry name" value="E3_UB_ligase_RBR"/>
</dbReference>
<keyword evidence="8" id="KW-1185">Reference proteome</keyword>
<dbReference type="GO" id="GO:0008270">
    <property type="term" value="F:zinc ion binding"/>
    <property type="evidence" value="ECO:0007669"/>
    <property type="project" value="UniProtKB-KW"/>
</dbReference>
<dbReference type="GO" id="GO:0004842">
    <property type="term" value="F:ubiquitin-protein transferase activity"/>
    <property type="evidence" value="ECO:0007669"/>
    <property type="project" value="InterPro"/>
</dbReference>
<dbReference type="GO" id="GO:0016567">
    <property type="term" value="P:protein ubiquitination"/>
    <property type="evidence" value="ECO:0007669"/>
    <property type="project" value="InterPro"/>
</dbReference>
<dbReference type="EMBL" id="PUHQ01000044">
    <property type="protein sequence ID" value="KAG0660394.1"/>
    <property type="molecule type" value="Genomic_DNA"/>
</dbReference>
<dbReference type="PANTHER" id="PTHR11685">
    <property type="entry name" value="RBR FAMILY RING FINGER AND IBR DOMAIN-CONTAINING"/>
    <property type="match status" value="1"/>
</dbReference>
<evidence type="ECO:0000256" key="1">
    <source>
        <dbReference type="ARBA" id="ARBA00022723"/>
    </source>
</evidence>
<dbReference type="InterPro" id="IPR017907">
    <property type="entry name" value="Znf_RING_CS"/>
</dbReference>
<dbReference type="InterPro" id="IPR032675">
    <property type="entry name" value="LRR_dom_sf"/>
</dbReference>
<dbReference type="Proteomes" id="UP000777482">
    <property type="component" value="Unassembled WGS sequence"/>
</dbReference>
<dbReference type="OrthoDB" id="9977870at2759"/>
<comment type="caution">
    <text evidence="7">The sequence shown here is derived from an EMBL/GenBank/DDBJ whole genome shotgun (WGS) entry which is preliminary data.</text>
</comment>
<evidence type="ECO:0000256" key="3">
    <source>
        <dbReference type="ARBA" id="ARBA00022786"/>
    </source>
</evidence>
<evidence type="ECO:0000256" key="4">
    <source>
        <dbReference type="ARBA" id="ARBA00022833"/>
    </source>
</evidence>
<dbReference type="Pfam" id="PF01485">
    <property type="entry name" value="IBR"/>
    <property type="match status" value="1"/>
</dbReference>
<evidence type="ECO:0000259" key="6">
    <source>
        <dbReference type="PROSITE" id="PS50181"/>
    </source>
</evidence>
<feature type="compositionally biased region" description="Polar residues" evidence="5">
    <location>
        <begin position="1175"/>
        <end position="1187"/>
    </location>
</feature>
<keyword evidence="1" id="KW-0479">Metal-binding</keyword>
<organism evidence="7 8">
    <name type="scientific">Rhodotorula mucilaginosa</name>
    <name type="common">Yeast</name>
    <name type="synonym">Rhodotorula rubra</name>
    <dbReference type="NCBI Taxonomy" id="5537"/>
    <lineage>
        <taxon>Eukaryota</taxon>
        <taxon>Fungi</taxon>
        <taxon>Dikarya</taxon>
        <taxon>Basidiomycota</taxon>
        <taxon>Pucciniomycotina</taxon>
        <taxon>Microbotryomycetes</taxon>
        <taxon>Sporidiobolales</taxon>
        <taxon>Sporidiobolaceae</taxon>
        <taxon>Rhodotorula</taxon>
    </lineage>
</organism>
<reference evidence="7 8" key="1">
    <citation type="submission" date="2020-11" db="EMBL/GenBank/DDBJ databases">
        <title>Kefir isolates.</title>
        <authorList>
            <person name="Marcisauskas S."/>
            <person name="Kim Y."/>
            <person name="Blasche S."/>
        </authorList>
    </citation>
    <scope>NUCLEOTIDE SEQUENCE [LARGE SCALE GENOMIC DNA]</scope>
    <source>
        <strain evidence="7 8">KR</strain>
    </source>
</reference>
<keyword evidence="3" id="KW-0833">Ubl conjugation pathway</keyword>
<feature type="domain" description="F-box" evidence="6">
    <location>
        <begin position="590"/>
        <end position="643"/>
    </location>
</feature>
<evidence type="ECO:0000256" key="2">
    <source>
        <dbReference type="ARBA" id="ARBA00022771"/>
    </source>
</evidence>
<protein>
    <recommendedName>
        <fullName evidence="6">F-box domain-containing protein</fullName>
    </recommendedName>
</protein>
<keyword evidence="4" id="KW-0862">Zinc</keyword>
<keyword evidence="2" id="KW-0863">Zinc-finger</keyword>
<evidence type="ECO:0000313" key="8">
    <source>
        <dbReference type="Proteomes" id="UP000777482"/>
    </source>
</evidence>
<feature type="domain" description="F-box" evidence="6">
    <location>
        <begin position="46"/>
        <end position="97"/>
    </location>
</feature>
<dbReference type="SUPFAM" id="SSF57850">
    <property type="entry name" value="RING/U-box"/>
    <property type="match status" value="1"/>
</dbReference>
<name>A0A9P7B5U5_RHOMI</name>
<dbReference type="PROSITE" id="PS00518">
    <property type="entry name" value="ZF_RING_1"/>
    <property type="match status" value="1"/>
</dbReference>